<dbReference type="KEGG" id="gmw:113520349"/>
<dbReference type="Proteomes" id="UP001652740">
    <property type="component" value="Unplaced"/>
</dbReference>
<evidence type="ECO:0000313" key="2">
    <source>
        <dbReference type="Proteomes" id="UP001652740"/>
    </source>
</evidence>
<feature type="transmembrane region" description="Helical" evidence="1">
    <location>
        <begin position="12"/>
        <end position="41"/>
    </location>
</feature>
<feature type="transmembrane region" description="Helical" evidence="1">
    <location>
        <begin position="144"/>
        <end position="162"/>
    </location>
</feature>
<reference evidence="3 4" key="1">
    <citation type="submission" date="2025-05" db="UniProtKB">
        <authorList>
            <consortium name="RefSeq"/>
        </authorList>
    </citation>
    <scope>IDENTIFICATION</scope>
    <source>
        <tissue evidence="3 4">Whole larvae</tissue>
    </source>
</reference>
<dbReference type="GeneID" id="113520349"/>
<dbReference type="RefSeq" id="XP_031770488.2">
    <property type="nucleotide sequence ID" value="XM_031914628.2"/>
</dbReference>
<proteinExistence type="predicted"/>
<dbReference type="AlphaFoldDB" id="A0A6J1WXS8"/>
<dbReference type="RefSeq" id="XP_026761466.2">
    <property type="nucleotide sequence ID" value="XM_026905665.3"/>
</dbReference>
<keyword evidence="1" id="KW-0472">Membrane</keyword>
<feature type="transmembrane region" description="Helical" evidence="1">
    <location>
        <begin position="174"/>
        <end position="196"/>
    </location>
</feature>
<evidence type="ECO:0000313" key="4">
    <source>
        <dbReference type="RefSeq" id="XP_031770488.2"/>
    </source>
</evidence>
<name>A0A6J1WXS8_GALME</name>
<evidence type="ECO:0000313" key="3">
    <source>
        <dbReference type="RefSeq" id="XP_026761466.2"/>
    </source>
</evidence>
<keyword evidence="1" id="KW-0812">Transmembrane</keyword>
<organism evidence="2 3">
    <name type="scientific">Galleria mellonella</name>
    <name type="common">Greater wax moth</name>
    <dbReference type="NCBI Taxonomy" id="7137"/>
    <lineage>
        <taxon>Eukaryota</taxon>
        <taxon>Metazoa</taxon>
        <taxon>Ecdysozoa</taxon>
        <taxon>Arthropoda</taxon>
        <taxon>Hexapoda</taxon>
        <taxon>Insecta</taxon>
        <taxon>Pterygota</taxon>
        <taxon>Neoptera</taxon>
        <taxon>Endopterygota</taxon>
        <taxon>Lepidoptera</taxon>
        <taxon>Glossata</taxon>
        <taxon>Ditrysia</taxon>
        <taxon>Pyraloidea</taxon>
        <taxon>Pyralidae</taxon>
        <taxon>Galleriinae</taxon>
        <taxon>Galleria</taxon>
    </lineage>
</organism>
<evidence type="ECO:0000256" key="1">
    <source>
        <dbReference type="SAM" id="Phobius"/>
    </source>
</evidence>
<keyword evidence="1" id="KW-1133">Transmembrane helix</keyword>
<accession>A0A6J1WXS8</accession>
<gene>
    <name evidence="3 4" type="primary">LOC113520349</name>
</gene>
<protein>
    <submittedName>
        <fullName evidence="3 4">Uncharacterized protein LOC113520349</fullName>
    </submittedName>
</protein>
<sequence>MNTSTRYFNLNLRIPCFIIGYINLFVSIIDVFVQVTVVFIITNGFQCDVSENSLSKINWPWMELILLVLNIGTHGFYPFPLTLRNRYNLYDGYSPIIDEPKCYPGIMHIYLVDILNFVINIIWFKFVKEYVIALHKKDPAPMRMFLVICILKLALQAIYFKTQPDFKLIRNLDSYWLIKYMDIIISALCIIIIFLYTRQIRNVTRKLLPTTNNDCLKQPYKILKEEGATDAEKCANKCSAIYIN</sequence>
<feature type="transmembrane region" description="Helical" evidence="1">
    <location>
        <begin position="103"/>
        <end position="123"/>
    </location>
</feature>
<keyword evidence="2" id="KW-1185">Reference proteome</keyword>